<keyword evidence="20" id="KW-0675">Receptor</keyword>
<evidence type="ECO:0000256" key="4">
    <source>
        <dbReference type="ARBA" id="ARBA00022553"/>
    </source>
</evidence>
<evidence type="ECO:0000313" key="20">
    <source>
        <dbReference type="EMBL" id="TKS68048.1"/>
    </source>
</evidence>
<gene>
    <name evidence="20" type="ORF">D9C73_002108</name>
</gene>
<evidence type="ECO:0000256" key="11">
    <source>
        <dbReference type="ARBA" id="ARBA00023136"/>
    </source>
</evidence>
<dbReference type="InterPro" id="IPR001824">
    <property type="entry name" value="Tyr_kinase_rcpt_3_CS"/>
</dbReference>
<dbReference type="PROSITE" id="PS00240">
    <property type="entry name" value="RECEPTOR_TYR_KIN_III"/>
    <property type="match status" value="1"/>
</dbReference>
<dbReference type="SUPFAM" id="SSF56112">
    <property type="entry name" value="Protein kinase-like (PK-like)"/>
    <property type="match status" value="1"/>
</dbReference>
<sequence length="850" mass="94882">MMDEKLIDHSCCGRHERLYETGCQSFQKAWCEPVISPSGLHVVVPKRGKLELRCHDNATTPGAPSRLRWQKERARRLDGEVEEGGAAYIKVSAVQTYHMGRYVCVNNSTLEHSSIYVYVKDPQNAFQRTMVNAILVRAGENCTIPCLVTDPEVTHLALETCDGRPLPSGMSYHSHLQRGVIINNARKTYEGCYVCAGRLGGARVTSSQYTVEVRLVPDVPPVVTLSQKESVILRKGEQFKVTCSSTNVNLDFSLKWDFPSTTHPEETPTSHILPGSRGCQRAITLLIKAVNLSDTGTYRCYALNERGSSTAALKLDVREQGFITMLGRPGPTQADVKEGESLSLKVEFDAYPAPGSLSWSYNDKQLLNTTEHGGIYKFSASHEDESVDHLFHVYVNSKPVIIAQEGPVDGQVRCIAAGYPVPKISWFFCKLPHTRCSHLPNATQWEAPDVAMVTEATFGRREVESRLNVSNKEHARYHTLECVASTEGEEAYTLFSISDKSTAHCFEIRRLSRGQTRKSGPTSAKVKSCGKLLFSSAVSFKPKFQIQWKVIESIHGNNYIYIDPTQLPYDSKWEFPRQKLRFGSDVRRSLVHVVAVRVHKCSADVTPANAHSTEKEALMSELKVLSYLGNHVNIVNLLGACTVGGPILVITEYCCYGDLLNFLRRKRVSFLNSQAGDGYYRNVSNQTEPTRCVYDIDDLSLDSEDLLSFSYQVAKGMEYITSKNARLPVKWMSPESIFDCVYTFESDVWSYGILLWEIFSLGNISSHSCAAHFCSVRHDAVLLEQRSFEKTFLQETGGEDRAAAVRKHQECVPETEQQPRSSRAAEGTVTKTELGLQHDSPDPAVTAKHG</sequence>
<dbReference type="GO" id="GO:0046427">
    <property type="term" value="P:positive regulation of receptor signaling pathway via JAK-STAT"/>
    <property type="evidence" value="ECO:0007669"/>
    <property type="project" value="TreeGrafter"/>
</dbReference>
<dbReference type="Gene3D" id="3.30.200.20">
    <property type="entry name" value="Phosphorylase Kinase, domain 1"/>
    <property type="match status" value="1"/>
</dbReference>
<accession>A0A4U5U2V2</accession>
<dbReference type="GO" id="GO:0005886">
    <property type="term" value="C:plasma membrane"/>
    <property type="evidence" value="ECO:0007669"/>
    <property type="project" value="UniProtKB-SubCell"/>
</dbReference>
<dbReference type="GO" id="GO:0002244">
    <property type="term" value="P:hematopoietic progenitor cell differentiation"/>
    <property type="evidence" value="ECO:0007669"/>
    <property type="project" value="TreeGrafter"/>
</dbReference>
<keyword evidence="4" id="KW-0597">Phosphoprotein</keyword>
<dbReference type="STRING" id="240159.A0A4U5U2V2"/>
<organism evidence="20 21">
    <name type="scientific">Collichthys lucidus</name>
    <name type="common">Big head croaker</name>
    <name type="synonym">Sciaena lucida</name>
    <dbReference type="NCBI Taxonomy" id="240159"/>
    <lineage>
        <taxon>Eukaryota</taxon>
        <taxon>Metazoa</taxon>
        <taxon>Chordata</taxon>
        <taxon>Craniata</taxon>
        <taxon>Vertebrata</taxon>
        <taxon>Euteleostomi</taxon>
        <taxon>Actinopterygii</taxon>
        <taxon>Neopterygii</taxon>
        <taxon>Teleostei</taxon>
        <taxon>Neoteleostei</taxon>
        <taxon>Acanthomorphata</taxon>
        <taxon>Eupercaria</taxon>
        <taxon>Sciaenidae</taxon>
        <taxon>Collichthys</taxon>
    </lineage>
</organism>
<evidence type="ECO:0000256" key="15">
    <source>
        <dbReference type="PIRSR" id="PIRSR000615-2"/>
    </source>
</evidence>
<feature type="domain" description="Ig-like" evidence="19">
    <location>
        <begin position="220"/>
        <end position="316"/>
    </location>
</feature>
<dbReference type="InterPro" id="IPR013783">
    <property type="entry name" value="Ig-like_fold"/>
</dbReference>
<dbReference type="SMART" id="SM00409">
    <property type="entry name" value="IG"/>
    <property type="match status" value="4"/>
</dbReference>
<evidence type="ECO:0000256" key="9">
    <source>
        <dbReference type="ARBA" id="ARBA00022840"/>
    </source>
</evidence>
<evidence type="ECO:0000256" key="7">
    <source>
        <dbReference type="ARBA" id="ARBA00022741"/>
    </source>
</evidence>
<keyword evidence="5" id="KW-0808">Transferase</keyword>
<feature type="region of interest" description="Disordered" evidence="17">
    <location>
        <begin position="810"/>
        <end position="850"/>
    </location>
</feature>
<evidence type="ECO:0000256" key="16">
    <source>
        <dbReference type="PIRSR" id="PIRSR000615-3"/>
    </source>
</evidence>
<evidence type="ECO:0000256" key="8">
    <source>
        <dbReference type="ARBA" id="ARBA00022777"/>
    </source>
</evidence>
<evidence type="ECO:0000313" key="21">
    <source>
        <dbReference type="Proteomes" id="UP000298787"/>
    </source>
</evidence>
<dbReference type="GO" id="GO:0019838">
    <property type="term" value="F:growth factor binding"/>
    <property type="evidence" value="ECO:0007669"/>
    <property type="project" value="TreeGrafter"/>
</dbReference>
<dbReference type="Pfam" id="PF13927">
    <property type="entry name" value="Ig_3"/>
    <property type="match status" value="1"/>
</dbReference>
<keyword evidence="16" id="KW-0479">Metal-binding</keyword>
<keyword evidence="7 15" id="KW-0547">Nucleotide-binding</keyword>
<dbReference type="InterPro" id="IPR036179">
    <property type="entry name" value="Ig-like_dom_sf"/>
</dbReference>
<keyword evidence="12" id="KW-0829">Tyrosine-protein kinase</keyword>
<evidence type="ECO:0000256" key="14">
    <source>
        <dbReference type="ARBA" id="ARBA00023319"/>
    </source>
</evidence>
<dbReference type="GO" id="GO:0046872">
    <property type="term" value="F:metal ion binding"/>
    <property type="evidence" value="ECO:0007669"/>
    <property type="project" value="UniProtKB-KW"/>
</dbReference>
<evidence type="ECO:0000256" key="6">
    <source>
        <dbReference type="ARBA" id="ARBA00022692"/>
    </source>
</evidence>
<keyword evidence="10" id="KW-1133">Transmembrane helix</keyword>
<dbReference type="GO" id="GO:0004714">
    <property type="term" value="F:transmembrane receptor protein tyrosine kinase activity"/>
    <property type="evidence" value="ECO:0007669"/>
    <property type="project" value="UniProtKB-EC"/>
</dbReference>
<dbReference type="InterPro" id="IPR001245">
    <property type="entry name" value="Ser-Thr/Tyr_kinase_cat_dom"/>
</dbReference>
<evidence type="ECO:0000256" key="10">
    <source>
        <dbReference type="ARBA" id="ARBA00022989"/>
    </source>
</evidence>
<dbReference type="EC" id="2.7.10.1" evidence="2"/>
<dbReference type="Gene3D" id="1.10.510.10">
    <property type="entry name" value="Transferase(Phosphotransferase) domain 1"/>
    <property type="match status" value="1"/>
</dbReference>
<keyword evidence="3" id="KW-1003">Cell membrane</keyword>
<dbReference type="GO" id="GO:0038109">
    <property type="term" value="P:Kit signaling pathway"/>
    <property type="evidence" value="ECO:0007669"/>
    <property type="project" value="TreeGrafter"/>
</dbReference>
<feature type="binding site" evidence="16">
    <location>
        <position position="559"/>
    </location>
    <ligand>
        <name>Mg(2+)</name>
        <dbReference type="ChEBI" id="CHEBI:18420"/>
    </ligand>
</feature>
<evidence type="ECO:0000256" key="1">
    <source>
        <dbReference type="ARBA" id="ARBA00004251"/>
    </source>
</evidence>
<dbReference type="Proteomes" id="UP000298787">
    <property type="component" value="Chromosome 3"/>
</dbReference>
<evidence type="ECO:0000256" key="2">
    <source>
        <dbReference type="ARBA" id="ARBA00011902"/>
    </source>
</evidence>
<evidence type="ECO:0000256" key="13">
    <source>
        <dbReference type="ARBA" id="ARBA00023180"/>
    </source>
</evidence>
<protein>
    <recommendedName>
        <fullName evidence="2">receptor protein-tyrosine kinase</fullName>
        <ecNumber evidence="2">2.7.10.1</ecNumber>
    </recommendedName>
</protein>
<keyword evidence="13" id="KW-0325">Glycoprotein</keyword>
<keyword evidence="11" id="KW-0472">Membrane</keyword>
<evidence type="ECO:0000256" key="5">
    <source>
        <dbReference type="ARBA" id="ARBA00022679"/>
    </source>
</evidence>
<evidence type="ECO:0000259" key="18">
    <source>
        <dbReference type="PROSITE" id="PS50011"/>
    </source>
</evidence>
<keyword evidence="21" id="KW-1185">Reference proteome</keyword>
<dbReference type="GO" id="GO:0030335">
    <property type="term" value="P:positive regulation of cell migration"/>
    <property type="evidence" value="ECO:0007669"/>
    <property type="project" value="TreeGrafter"/>
</dbReference>
<dbReference type="InterPro" id="IPR050122">
    <property type="entry name" value="RTK"/>
</dbReference>
<dbReference type="PRINTS" id="PR00109">
    <property type="entry name" value="TYRKINASE"/>
</dbReference>
<dbReference type="GO" id="GO:0030183">
    <property type="term" value="P:B cell differentiation"/>
    <property type="evidence" value="ECO:0007669"/>
    <property type="project" value="TreeGrafter"/>
</dbReference>
<dbReference type="InterPro" id="IPR000719">
    <property type="entry name" value="Prot_kinase_dom"/>
</dbReference>
<dbReference type="SUPFAM" id="SSF48726">
    <property type="entry name" value="Immunoglobulin"/>
    <property type="match status" value="3"/>
</dbReference>
<keyword evidence="8" id="KW-0418">Kinase</keyword>
<evidence type="ECO:0000256" key="3">
    <source>
        <dbReference type="ARBA" id="ARBA00022475"/>
    </source>
</evidence>
<feature type="domain" description="Ig-like" evidence="19">
    <location>
        <begin position="33"/>
        <end position="104"/>
    </location>
</feature>
<feature type="domain" description="Protein kinase" evidence="18">
    <location>
        <begin position="544"/>
        <end position="850"/>
    </location>
</feature>
<dbReference type="PROSITE" id="PS50835">
    <property type="entry name" value="IG_LIKE"/>
    <property type="match status" value="2"/>
</dbReference>
<dbReference type="PIRSF" id="PIRSF000615">
    <property type="entry name" value="TyrPK_CSF1-R"/>
    <property type="match status" value="1"/>
</dbReference>
<keyword evidence="6" id="KW-0812">Transmembrane</keyword>
<dbReference type="PANTHER" id="PTHR24416:SF599">
    <property type="entry name" value="MAST_STEM CELL GROWTH FACTOR RECEPTOR"/>
    <property type="match status" value="1"/>
</dbReference>
<comment type="subcellular location">
    <subcellularLocation>
        <location evidence="1">Cell membrane</location>
        <topology evidence="1">Single-pass type I membrane protein</topology>
    </subcellularLocation>
</comment>
<dbReference type="GO" id="GO:0005524">
    <property type="term" value="F:ATP binding"/>
    <property type="evidence" value="ECO:0007669"/>
    <property type="project" value="UniProtKB-KW"/>
</dbReference>
<proteinExistence type="predicted"/>
<reference evidence="20 21" key="1">
    <citation type="submission" date="2019-01" db="EMBL/GenBank/DDBJ databases">
        <title>Genome Assembly of Collichthys lucidus.</title>
        <authorList>
            <person name="Cai M."/>
            <person name="Xiao S."/>
        </authorList>
    </citation>
    <scope>NUCLEOTIDE SEQUENCE [LARGE SCALE GENOMIC DNA]</scope>
    <source>
        <strain evidence="20">JT15FE1705JMU</strain>
        <tissue evidence="20">Muscle</tissue>
    </source>
</reference>
<dbReference type="EMBL" id="CM014080">
    <property type="protein sequence ID" value="TKS68048.1"/>
    <property type="molecule type" value="Genomic_DNA"/>
</dbReference>
<evidence type="ECO:0000259" key="19">
    <source>
        <dbReference type="PROSITE" id="PS50835"/>
    </source>
</evidence>
<keyword evidence="9 15" id="KW-0067">ATP-binding</keyword>
<dbReference type="InterPro" id="IPR007110">
    <property type="entry name" value="Ig-like_dom"/>
</dbReference>
<dbReference type="Gene3D" id="2.60.40.10">
    <property type="entry name" value="Immunoglobulins"/>
    <property type="match status" value="5"/>
</dbReference>
<evidence type="ECO:0000256" key="17">
    <source>
        <dbReference type="SAM" id="MobiDB-lite"/>
    </source>
</evidence>
<dbReference type="AlphaFoldDB" id="A0A4U5U2V2"/>
<dbReference type="PROSITE" id="PS50011">
    <property type="entry name" value="PROTEIN_KINASE_DOM"/>
    <property type="match status" value="1"/>
</dbReference>
<dbReference type="GO" id="GO:0043235">
    <property type="term" value="C:receptor complex"/>
    <property type="evidence" value="ECO:0007669"/>
    <property type="project" value="TreeGrafter"/>
</dbReference>
<dbReference type="PANTHER" id="PTHR24416">
    <property type="entry name" value="TYROSINE-PROTEIN KINASE RECEPTOR"/>
    <property type="match status" value="1"/>
</dbReference>
<dbReference type="InterPro" id="IPR011009">
    <property type="entry name" value="Kinase-like_dom_sf"/>
</dbReference>
<keyword evidence="14" id="KW-0393">Immunoglobulin domain</keyword>
<keyword evidence="16" id="KW-0460">Magnesium</keyword>
<name>A0A4U5U2V2_COLLU</name>
<dbReference type="InterPro" id="IPR003599">
    <property type="entry name" value="Ig_sub"/>
</dbReference>
<feature type="binding site" evidence="15">
    <location>
        <begin position="652"/>
        <end position="658"/>
    </location>
    <ligand>
        <name>ATP</name>
        <dbReference type="ChEBI" id="CHEBI:30616"/>
    </ligand>
</feature>
<evidence type="ECO:0000256" key="12">
    <source>
        <dbReference type="ARBA" id="ARBA00023137"/>
    </source>
</evidence>
<dbReference type="FunFam" id="3.30.200.20:FF:000619">
    <property type="entry name" value="macrophage colony-stimulating factor 1 receptor isoform X2"/>
    <property type="match status" value="1"/>
</dbReference>
<dbReference type="Pfam" id="PF07714">
    <property type="entry name" value="PK_Tyr_Ser-Thr"/>
    <property type="match status" value="1"/>
</dbReference>